<keyword evidence="4" id="KW-1185">Reference proteome</keyword>
<dbReference type="Gene3D" id="3.30.530.20">
    <property type="match status" value="1"/>
</dbReference>
<comment type="caution">
    <text evidence="3">The sequence shown here is derived from an EMBL/GenBank/DDBJ whole genome shotgun (WGS) entry which is preliminary data.</text>
</comment>
<proteinExistence type="inferred from homology"/>
<reference evidence="3 4" key="1">
    <citation type="submission" date="2018-11" db="EMBL/GenBank/DDBJ databases">
        <title>Rhodococcus spongicola sp. nov. and Rhodococcus xishaensis sp. nov. from marine sponges.</title>
        <authorList>
            <person name="Li L."/>
            <person name="Lin H.W."/>
        </authorList>
    </citation>
    <scope>NUCLEOTIDE SEQUENCE [LARGE SCALE GENOMIC DNA]</scope>
    <source>
        <strain evidence="3 4">CCTCC AB2014297</strain>
    </source>
</reference>
<evidence type="ECO:0000313" key="3">
    <source>
        <dbReference type="EMBL" id="RVW09722.1"/>
    </source>
</evidence>
<evidence type="ECO:0000256" key="1">
    <source>
        <dbReference type="ARBA" id="ARBA00006817"/>
    </source>
</evidence>
<dbReference type="InterPro" id="IPR023393">
    <property type="entry name" value="START-like_dom_sf"/>
</dbReference>
<accession>A0A438BFQ4</accession>
<comment type="similarity">
    <text evidence="1">Belongs to the AHA1 family.</text>
</comment>
<dbReference type="OrthoDB" id="4458457at2"/>
<dbReference type="AlphaFoldDB" id="A0A438BFQ4"/>
<dbReference type="SUPFAM" id="SSF55961">
    <property type="entry name" value="Bet v1-like"/>
    <property type="match status" value="1"/>
</dbReference>
<dbReference type="Proteomes" id="UP000286208">
    <property type="component" value="Unassembled WGS sequence"/>
</dbReference>
<organism evidence="3 4">
    <name type="scientific">Prescottella agglutinans</name>
    <dbReference type="NCBI Taxonomy" id="1644129"/>
    <lineage>
        <taxon>Bacteria</taxon>
        <taxon>Bacillati</taxon>
        <taxon>Actinomycetota</taxon>
        <taxon>Actinomycetes</taxon>
        <taxon>Mycobacteriales</taxon>
        <taxon>Nocardiaceae</taxon>
        <taxon>Prescottella</taxon>
    </lineage>
</organism>
<dbReference type="InterPro" id="IPR013538">
    <property type="entry name" value="ASHA1/2-like_C"/>
</dbReference>
<feature type="domain" description="Activator of Hsp90 ATPase homologue 1/2-like C-terminal" evidence="2">
    <location>
        <begin position="71"/>
        <end position="162"/>
    </location>
</feature>
<sequence length="210" mass="23617">MPSTLRRTGRRPARIVAATVAARSPGRSHRKLGCPLTIFARHVRVRAAPHHQGATMGYASFTNWRRLEGDPDLVWHAFTHPEETVRYEEHKTETVLGPDFEMTAGHGWDSRHGEECDFDVVRWTIVRHVPNEVFEISGRQRGIRQNVVLTMEPADGGHIVTETIRFRPAFAGKPGAQVLSWLLLATGLLAKFGDDHGENLDLLEEYVAAR</sequence>
<protein>
    <recommendedName>
        <fullName evidence="2">Activator of Hsp90 ATPase homologue 1/2-like C-terminal domain-containing protein</fullName>
    </recommendedName>
</protein>
<evidence type="ECO:0000313" key="4">
    <source>
        <dbReference type="Proteomes" id="UP000286208"/>
    </source>
</evidence>
<evidence type="ECO:0000259" key="2">
    <source>
        <dbReference type="Pfam" id="PF08327"/>
    </source>
</evidence>
<dbReference type="Pfam" id="PF08327">
    <property type="entry name" value="AHSA1"/>
    <property type="match status" value="1"/>
</dbReference>
<name>A0A438BFQ4_9NOCA</name>
<dbReference type="EMBL" id="RKLP01000004">
    <property type="protein sequence ID" value="RVW09722.1"/>
    <property type="molecule type" value="Genomic_DNA"/>
</dbReference>
<gene>
    <name evidence="3" type="ORF">EGT67_09695</name>
</gene>